<dbReference type="Pfam" id="PF16131">
    <property type="entry name" value="Torus"/>
    <property type="match status" value="1"/>
</dbReference>
<keyword evidence="11" id="KW-0539">Nucleus</keyword>
<dbReference type="Pfam" id="PF21369">
    <property type="entry name" value="STL11_N"/>
    <property type="match status" value="1"/>
</dbReference>
<dbReference type="EMBL" id="JAAAJB010000249">
    <property type="protein sequence ID" value="KAG0260415.1"/>
    <property type="molecule type" value="Genomic_DNA"/>
</dbReference>
<dbReference type="FunFam" id="4.10.1000.10:FF:000006">
    <property type="entry name" value="Putative pre-mrna-splicing factor rbm22"/>
    <property type="match status" value="1"/>
</dbReference>
<dbReference type="GO" id="GO:0006397">
    <property type="term" value="P:mRNA processing"/>
    <property type="evidence" value="ECO:0007669"/>
    <property type="project" value="UniProtKB-KW"/>
</dbReference>
<dbReference type="Proteomes" id="UP000807716">
    <property type="component" value="Unassembled WGS sequence"/>
</dbReference>
<feature type="compositionally biased region" description="Polar residues" evidence="16">
    <location>
        <begin position="359"/>
        <end position="369"/>
    </location>
</feature>
<dbReference type="PANTHER" id="PTHR14089">
    <property type="entry name" value="PRE-MRNA-SPLICING FACTOR RBM22"/>
    <property type="match status" value="1"/>
</dbReference>
<dbReference type="InterPro" id="IPR039171">
    <property type="entry name" value="Cwc2/Slt11"/>
</dbReference>
<keyword evidence="8 15" id="KW-0862">Zinc</keyword>
<feature type="region of interest" description="Disordered" evidence="16">
    <location>
        <begin position="329"/>
        <end position="369"/>
    </location>
</feature>
<dbReference type="GO" id="GO:0017070">
    <property type="term" value="F:U6 snRNA binding"/>
    <property type="evidence" value="ECO:0007669"/>
    <property type="project" value="TreeGrafter"/>
</dbReference>
<evidence type="ECO:0000256" key="9">
    <source>
        <dbReference type="ARBA" id="ARBA00022884"/>
    </source>
</evidence>
<evidence type="ECO:0000313" key="20">
    <source>
        <dbReference type="Proteomes" id="UP000807716"/>
    </source>
</evidence>
<evidence type="ECO:0000256" key="14">
    <source>
        <dbReference type="PROSITE-ProRule" id="PRU00176"/>
    </source>
</evidence>
<evidence type="ECO:0000256" key="1">
    <source>
        <dbReference type="ARBA" id="ARBA00004123"/>
    </source>
</evidence>
<dbReference type="Pfam" id="PF00076">
    <property type="entry name" value="RRM_1"/>
    <property type="match status" value="1"/>
</dbReference>
<dbReference type="InterPro" id="IPR012677">
    <property type="entry name" value="Nucleotide-bd_a/b_plait_sf"/>
</dbReference>
<evidence type="ECO:0000256" key="10">
    <source>
        <dbReference type="ARBA" id="ARBA00023187"/>
    </source>
</evidence>
<accession>A0A9P6U4N6</accession>
<feature type="domain" description="RRM" evidence="17">
    <location>
        <begin position="233"/>
        <end position="306"/>
    </location>
</feature>
<evidence type="ECO:0000256" key="7">
    <source>
        <dbReference type="ARBA" id="ARBA00022771"/>
    </source>
</evidence>
<dbReference type="GO" id="GO:0008270">
    <property type="term" value="F:zinc ion binding"/>
    <property type="evidence" value="ECO:0007669"/>
    <property type="project" value="UniProtKB-KW"/>
</dbReference>
<dbReference type="GO" id="GO:0036002">
    <property type="term" value="F:pre-mRNA binding"/>
    <property type="evidence" value="ECO:0007669"/>
    <property type="project" value="TreeGrafter"/>
</dbReference>
<dbReference type="PROSITE" id="PS50103">
    <property type="entry name" value="ZF_C3H1"/>
    <property type="match status" value="1"/>
</dbReference>
<evidence type="ECO:0000256" key="3">
    <source>
        <dbReference type="ARBA" id="ARBA00019060"/>
    </source>
</evidence>
<dbReference type="InterPro" id="IPR048995">
    <property type="entry name" value="STL11/RBM22-like_N"/>
</dbReference>
<evidence type="ECO:0000256" key="2">
    <source>
        <dbReference type="ARBA" id="ARBA00007781"/>
    </source>
</evidence>
<dbReference type="AlphaFoldDB" id="A0A9P6U4N6"/>
<keyword evidence="9 14" id="KW-0694">RNA-binding</keyword>
<feature type="domain" description="C3H1-type" evidence="18">
    <location>
        <begin position="159"/>
        <end position="186"/>
    </location>
</feature>
<keyword evidence="6" id="KW-0747">Spliceosome</keyword>
<dbReference type="SMART" id="SM00356">
    <property type="entry name" value="ZnF_C3H1"/>
    <property type="match status" value="1"/>
</dbReference>
<evidence type="ECO:0000313" key="19">
    <source>
        <dbReference type="EMBL" id="KAG0260415.1"/>
    </source>
</evidence>
<dbReference type="GO" id="GO:0071006">
    <property type="term" value="C:U2-type catalytic step 1 spliceosome"/>
    <property type="evidence" value="ECO:0007669"/>
    <property type="project" value="TreeGrafter"/>
</dbReference>
<keyword evidence="7 15" id="KW-0863">Zinc-finger</keyword>
<dbReference type="GO" id="GO:0008380">
    <property type="term" value="P:RNA splicing"/>
    <property type="evidence" value="ECO:0007669"/>
    <property type="project" value="UniProtKB-KW"/>
</dbReference>
<dbReference type="FunFam" id="3.30.70.330:FF:000476">
    <property type="entry name" value="Zinc finger CCCH domain-containing protein 4"/>
    <property type="match status" value="1"/>
</dbReference>
<dbReference type="InterPro" id="IPR036855">
    <property type="entry name" value="Znf_CCCH_sf"/>
</dbReference>
<evidence type="ECO:0000256" key="13">
    <source>
        <dbReference type="ARBA" id="ARBA00069020"/>
    </source>
</evidence>
<gene>
    <name evidence="19" type="primary">RBM22</name>
    <name evidence="19" type="ORF">DFQ27_003531</name>
</gene>
<dbReference type="PROSITE" id="PS50102">
    <property type="entry name" value="RRM"/>
    <property type="match status" value="1"/>
</dbReference>
<sequence>MAMIKSDPNKVSWEEAEFPILCETCLGDNPYLRMSKQQNAKACKVCERPFTVFRWCPGVGMRFKKTEICQTCSKLKNVCQTCLLDLEYGLPVQVRDTALGLDDHVPQSDVNKEYYIQNVEAQMKAGDQDFSGSFGGGKAESAGRDMLRRLQRTEPYYKRNRQHICSFFVKGACNRGAECPYRHELPQEGELKHQNIKDRYYGNNDPVARKILNSPRAGGKGKQLAPPEDQTITSLFVTGVTEAVTEAELRGFYYAFGDIKSIVIVHKSKCAFVNFVTRQSAELAFDKSSMGITLNDVDLRVSWAKARPTGARSEQNSAAARVAAQQQAAQDPAAIMNALQTGPPPPPGKASTGFMYPSQDPTYQGSTGY</sequence>
<keyword evidence="5 15" id="KW-0479">Metal-binding</keyword>
<dbReference type="InterPro" id="IPR000504">
    <property type="entry name" value="RRM_dom"/>
</dbReference>
<evidence type="ECO:0000256" key="15">
    <source>
        <dbReference type="PROSITE-ProRule" id="PRU00723"/>
    </source>
</evidence>
<comment type="subcellular location">
    <subcellularLocation>
        <location evidence="1">Nucleus</location>
    </subcellularLocation>
</comment>
<comment type="similarity">
    <text evidence="2">Belongs to the SLT11 family.</text>
</comment>
<protein>
    <recommendedName>
        <fullName evidence="3">Pre-mRNA-splicing factor SLT11</fullName>
    </recommendedName>
    <alternativeName>
        <fullName evidence="13">Pre-mRNA-splicing factor slt11</fullName>
    </alternativeName>
</protein>
<evidence type="ECO:0000259" key="17">
    <source>
        <dbReference type="PROSITE" id="PS50102"/>
    </source>
</evidence>
<evidence type="ECO:0000256" key="4">
    <source>
        <dbReference type="ARBA" id="ARBA00022664"/>
    </source>
</evidence>
<evidence type="ECO:0000256" key="16">
    <source>
        <dbReference type="SAM" id="MobiDB-lite"/>
    </source>
</evidence>
<feature type="zinc finger region" description="C3H1-type" evidence="15">
    <location>
        <begin position="159"/>
        <end position="186"/>
    </location>
</feature>
<dbReference type="InterPro" id="IPR000571">
    <property type="entry name" value="Znf_CCCH"/>
</dbReference>
<organism evidence="19 20">
    <name type="scientific">Actinomortierella ambigua</name>
    <dbReference type="NCBI Taxonomy" id="1343610"/>
    <lineage>
        <taxon>Eukaryota</taxon>
        <taxon>Fungi</taxon>
        <taxon>Fungi incertae sedis</taxon>
        <taxon>Mucoromycota</taxon>
        <taxon>Mortierellomycotina</taxon>
        <taxon>Mortierellomycetes</taxon>
        <taxon>Mortierellales</taxon>
        <taxon>Mortierellaceae</taxon>
        <taxon>Actinomortierella</taxon>
    </lineage>
</organism>
<keyword evidence="4" id="KW-0507">mRNA processing</keyword>
<dbReference type="SUPFAM" id="SSF54928">
    <property type="entry name" value="RNA-binding domain, RBD"/>
    <property type="match status" value="1"/>
</dbReference>
<keyword evidence="20" id="KW-1185">Reference proteome</keyword>
<evidence type="ECO:0000256" key="8">
    <source>
        <dbReference type="ARBA" id="ARBA00022833"/>
    </source>
</evidence>
<dbReference type="InterPro" id="IPR032297">
    <property type="entry name" value="Torus"/>
</dbReference>
<dbReference type="Gene3D" id="3.30.70.330">
    <property type="match status" value="1"/>
</dbReference>
<dbReference type="GO" id="GO:0000974">
    <property type="term" value="C:Prp19 complex"/>
    <property type="evidence" value="ECO:0007669"/>
    <property type="project" value="TreeGrafter"/>
</dbReference>
<keyword evidence="10" id="KW-0508">mRNA splicing</keyword>
<evidence type="ECO:0000259" key="18">
    <source>
        <dbReference type="PROSITE" id="PS50103"/>
    </source>
</evidence>
<dbReference type="InterPro" id="IPR035979">
    <property type="entry name" value="RBD_domain_sf"/>
</dbReference>
<evidence type="ECO:0000256" key="11">
    <source>
        <dbReference type="ARBA" id="ARBA00023242"/>
    </source>
</evidence>
<proteinExistence type="inferred from homology"/>
<dbReference type="GO" id="GO:0071007">
    <property type="term" value="C:U2-type catalytic step 2 spliceosome"/>
    <property type="evidence" value="ECO:0007669"/>
    <property type="project" value="TreeGrafter"/>
</dbReference>
<dbReference type="SMART" id="SM00360">
    <property type="entry name" value="RRM"/>
    <property type="match status" value="1"/>
</dbReference>
<evidence type="ECO:0000256" key="6">
    <source>
        <dbReference type="ARBA" id="ARBA00022728"/>
    </source>
</evidence>
<dbReference type="Gene3D" id="4.10.1000.10">
    <property type="entry name" value="Zinc finger, CCCH-type"/>
    <property type="match status" value="1"/>
</dbReference>
<reference evidence="19" key="1">
    <citation type="journal article" date="2020" name="Fungal Divers.">
        <title>Resolving the Mortierellaceae phylogeny through synthesis of multi-gene phylogenetics and phylogenomics.</title>
        <authorList>
            <person name="Vandepol N."/>
            <person name="Liber J."/>
            <person name="Desiro A."/>
            <person name="Na H."/>
            <person name="Kennedy M."/>
            <person name="Barry K."/>
            <person name="Grigoriev I.V."/>
            <person name="Miller A.N."/>
            <person name="O'Donnell K."/>
            <person name="Stajich J.E."/>
            <person name="Bonito G."/>
        </authorList>
    </citation>
    <scope>NUCLEOTIDE SEQUENCE</scope>
    <source>
        <strain evidence="19">BC1065</strain>
    </source>
</reference>
<dbReference type="SUPFAM" id="SSF90229">
    <property type="entry name" value="CCCH zinc finger"/>
    <property type="match status" value="1"/>
</dbReference>
<evidence type="ECO:0000256" key="5">
    <source>
        <dbReference type="ARBA" id="ARBA00022723"/>
    </source>
</evidence>
<comment type="function">
    <text evidence="12">Involved in pre-mRNA splicing. Facilitates the cooperative formation of U2/U6 helix II in association with stem II in the spliceosome. Binds to RNA.</text>
</comment>
<comment type="caution">
    <text evidence="19">The sequence shown here is derived from an EMBL/GenBank/DDBJ whole genome shotgun (WGS) entry which is preliminary data.</text>
</comment>
<dbReference type="OrthoDB" id="10259600at2759"/>
<name>A0A9P6U4N6_9FUNG</name>
<evidence type="ECO:0000256" key="12">
    <source>
        <dbReference type="ARBA" id="ARBA00025609"/>
    </source>
</evidence>
<dbReference type="PANTHER" id="PTHR14089:SF6">
    <property type="entry name" value="PRE-MRNA-SPLICING FACTOR RBM22"/>
    <property type="match status" value="1"/>
</dbReference>